<feature type="domain" description="Neurotransmitter-gated ion-channel transmembrane" evidence="7">
    <location>
        <begin position="238"/>
        <end position="470"/>
    </location>
</feature>
<feature type="transmembrane region" description="Helical" evidence="5">
    <location>
        <begin position="231"/>
        <end position="255"/>
    </location>
</feature>
<dbReference type="InterPro" id="IPR006202">
    <property type="entry name" value="Neur_chan_lig-bd"/>
</dbReference>
<evidence type="ECO:0000256" key="5">
    <source>
        <dbReference type="RuleBase" id="RU000687"/>
    </source>
</evidence>
<dbReference type="GO" id="GO:0005230">
    <property type="term" value="F:extracellular ligand-gated monoatomic ion channel activity"/>
    <property type="evidence" value="ECO:0007669"/>
    <property type="project" value="InterPro"/>
</dbReference>
<accession>A0A9W2Z653</accession>
<dbReference type="SUPFAM" id="SSF90112">
    <property type="entry name" value="Neurotransmitter-gated ion-channel transmembrane pore"/>
    <property type="match status" value="1"/>
</dbReference>
<keyword evidence="8" id="KW-1185">Reference proteome</keyword>
<dbReference type="Pfam" id="PF02932">
    <property type="entry name" value="Neur_chan_memb"/>
    <property type="match status" value="1"/>
</dbReference>
<dbReference type="SUPFAM" id="SSF63712">
    <property type="entry name" value="Nicotinic receptor ligand binding domain-like"/>
    <property type="match status" value="1"/>
</dbReference>
<dbReference type="GeneID" id="106060310"/>
<dbReference type="CDD" id="cd18989">
    <property type="entry name" value="LGIC_ECD_cation"/>
    <property type="match status" value="1"/>
</dbReference>
<keyword evidence="5" id="KW-0406">Ion transport</keyword>
<dbReference type="PANTHER" id="PTHR18945">
    <property type="entry name" value="NEUROTRANSMITTER GATED ION CHANNEL"/>
    <property type="match status" value="1"/>
</dbReference>
<dbReference type="CDD" id="cd19051">
    <property type="entry name" value="LGIC_TM_cation"/>
    <property type="match status" value="1"/>
</dbReference>
<keyword evidence="3 5" id="KW-1133">Transmembrane helix</keyword>
<dbReference type="AlphaFoldDB" id="A0A9W2Z653"/>
<dbReference type="Proteomes" id="UP001165740">
    <property type="component" value="Chromosome 16"/>
</dbReference>
<evidence type="ECO:0000256" key="2">
    <source>
        <dbReference type="ARBA" id="ARBA00022692"/>
    </source>
</evidence>
<keyword evidence="5" id="KW-0407">Ion channel</keyword>
<evidence type="ECO:0000313" key="11">
    <source>
        <dbReference type="RefSeq" id="XP_055870417.1"/>
    </source>
</evidence>
<protein>
    <submittedName>
        <fullName evidence="9 10">Acetylcholine receptor subunit alpha-1-B-like isoform X1</fullName>
    </submittedName>
</protein>
<proteinExistence type="inferred from homology"/>
<organism evidence="8 9">
    <name type="scientific">Biomphalaria glabrata</name>
    <name type="common">Bloodfluke planorb</name>
    <name type="synonym">Freshwater snail</name>
    <dbReference type="NCBI Taxonomy" id="6526"/>
    <lineage>
        <taxon>Eukaryota</taxon>
        <taxon>Metazoa</taxon>
        <taxon>Spiralia</taxon>
        <taxon>Lophotrochozoa</taxon>
        <taxon>Mollusca</taxon>
        <taxon>Gastropoda</taxon>
        <taxon>Heterobranchia</taxon>
        <taxon>Euthyneura</taxon>
        <taxon>Panpulmonata</taxon>
        <taxon>Hygrophila</taxon>
        <taxon>Lymnaeoidea</taxon>
        <taxon>Planorbidae</taxon>
        <taxon>Biomphalaria</taxon>
    </lineage>
</organism>
<dbReference type="InterPro" id="IPR036734">
    <property type="entry name" value="Neur_chan_lig-bd_sf"/>
</dbReference>
<dbReference type="Pfam" id="PF02931">
    <property type="entry name" value="Neur_chan_LBD"/>
    <property type="match status" value="1"/>
</dbReference>
<keyword evidence="5" id="KW-0732">Signal</keyword>
<evidence type="ECO:0000313" key="10">
    <source>
        <dbReference type="RefSeq" id="XP_055870416.1"/>
    </source>
</evidence>
<comment type="subcellular location">
    <subcellularLocation>
        <location evidence="1">Membrane</location>
        <topology evidence="1">Multi-pass membrane protein</topology>
    </subcellularLocation>
</comment>
<dbReference type="InterPro" id="IPR038050">
    <property type="entry name" value="Neuro_actylchol_rec"/>
</dbReference>
<dbReference type="GO" id="GO:0004888">
    <property type="term" value="F:transmembrane signaling receptor activity"/>
    <property type="evidence" value="ECO:0007669"/>
    <property type="project" value="InterPro"/>
</dbReference>
<dbReference type="OrthoDB" id="6074759at2759"/>
<feature type="signal peptide" evidence="5">
    <location>
        <begin position="1"/>
        <end position="23"/>
    </location>
</feature>
<feature type="transmembrane region" description="Helical" evidence="5">
    <location>
        <begin position="262"/>
        <end position="283"/>
    </location>
</feature>
<evidence type="ECO:0000256" key="3">
    <source>
        <dbReference type="ARBA" id="ARBA00022989"/>
    </source>
</evidence>
<evidence type="ECO:0000259" key="7">
    <source>
        <dbReference type="Pfam" id="PF02932"/>
    </source>
</evidence>
<evidence type="ECO:0000313" key="8">
    <source>
        <dbReference type="Proteomes" id="UP001165740"/>
    </source>
</evidence>
<dbReference type="RefSeq" id="XP_055870417.1">
    <property type="nucleotide sequence ID" value="XM_056014442.1"/>
</dbReference>
<dbReference type="OMA" id="HFRENDE"/>
<dbReference type="GO" id="GO:0016020">
    <property type="term" value="C:membrane"/>
    <property type="evidence" value="ECO:0007669"/>
    <property type="project" value="UniProtKB-SubCell"/>
</dbReference>
<dbReference type="Gene3D" id="2.70.170.10">
    <property type="entry name" value="Neurotransmitter-gated ion-channel ligand-binding domain"/>
    <property type="match status" value="1"/>
</dbReference>
<name>A0A9W2Z653_BIOGL</name>
<dbReference type="InterPro" id="IPR036719">
    <property type="entry name" value="Neuro-gated_channel_TM_sf"/>
</dbReference>
<gene>
    <name evidence="9 10 11" type="primary">LOC106060310</name>
</gene>
<dbReference type="RefSeq" id="XP_055870414.1">
    <property type="nucleotide sequence ID" value="XM_056014439.1"/>
</dbReference>
<sequence length="478" mass="54262">MISRSFVLIICFVVCLRFGSLRAFSISEETDLRSNLLENYTYTIRPEATVKVSLSFQAIAITSVDIKDQQFGISGWWLMTWSDTRLMWAPGSYGGIPILQFKNDQIWTPALVVDNSVNDLSAIHEDTIPLRVDSKGKVTWNPPALLTVSCTMDITYFPFDTQTCALQVTSFGYTIQELSIFVYGSGVVLSYFSPDGEWRLLDNWTDRKIFTEDNYEYSKVYYYFSIKRRPLYYGLNYLLPVLITSLLTIFVFVLPAESGEKIGYCLTVLLGYMVILTLIAADLPTTAEYTSILELYIAVVLIMGGLSVILSIYVLELHHRPDDQPISNFTRRMTMFGMRLCCYEGCCVKKVSPTEYDSSNETKDKAHYKPVRAMKKSTYPAHCFLQVTQLMNQSYQVKSSGTEKLESSGLTMRSPWVKQHSYMGLRPATPMSTPEEQSRGVEVTWQTVAYVLDGVLLRIYLLAVIVCSCVFLAILCTH</sequence>
<dbReference type="Gene3D" id="1.20.58.390">
    <property type="entry name" value="Neurotransmitter-gated ion-channel transmembrane domain"/>
    <property type="match status" value="1"/>
</dbReference>
<evidence type="ECO:0000313" key="9">
    <source>
        <dbReference type="RefSeq" id="XP_055870414.1"/>
    </source>
</evidence>
<evidence type="ECO:0000256" key="1">
    <source>
        <dbReference type="ARBA" id="ARBA00004141"/>
    </source>
</evidence>
<evidence type="ECO:0000259" key="6">
    <source>
        <dbReference type="Pfam" id="PF02931"/>
    </source>
</evidence>
<comment type="similarity">
    <text evidence="5">Belongs to the ligand-gated ion channel (TC 1.A.9) family.</text>
</comment>
<keyword evidence="2 5" id="KW-0812">Transmembrane</keyword>
<feature type="domain" description="Neurotransmitter-gated ion-channel ligand-binding" evidence="6">
    <location>
        <begin position="30"/>
        <end position="230"/>
    </location>
</feature>
<keyword evidence="4 5" id="KW-0472">Membrane</keyword>
<feature type="chain" id="PRO_5044522193" evidence="5">
    <location>
        <begin position="24"/>
        <end position="478"/>
    </location>
</feature>
<dbReference type="InterPro" id="IPR006029">
    <property type="entry name" value="Neurotrans-gated_channel_TM"/>
</dbReference>
<dbReference type="InterPro" id="IPR006201">
    <property type="entry name" value="Neur_channel"/>
</dbReference>
<dbReference type="PRINTS" id="PR00252">
    <property type="entry name" value="NRIONCHANNEL"/>
</dbReference>
<dbReference type="PROSITE" id="PS00236">
    <property type="entry name" value="NEUROTR_ION_CHANNEL"/>
    <property type="match status" value="1"/>
</dbReference>
<evidence type="ECO:0000256" key="4">
    <source>
        <dbReference type="ARBA" id="ARBA00023136"/>
    </source>
</evidence>
<keyword evidence="5" id="KW-0813">Transport</keyword>
<dbReference type="RefSeq" id="XP_055870416.1">
    <property type="nucleotide sequence ID" value="XM_056014441.1"/>
</dbReference>
<dbReference type="FunFam" id="2.70.170.10:FF:000028">
    <property type="entry name" value="AcetylCholine Receptor"/>
    <property type="match status" value="1"/>
</dbReference>
<dbReference type="InterPro" id="IPR018000">
    <property type="entry name" value="Neurotransmitter_ion_chnl_CS"/>
</dbReference>
<feature type="transmembrane region" description="Helical" evidence="5">
    <location>
        <begin position="455"/>
        <end position="475"/>
    </location>
</feature>
<feature type="transmembrane region" description="Helical" evidence="5">
    <location>
        <begin position="295"/>
        <end position="315"/>
    </location>
</feature>
<reference evidence="9 10" key="1">
    <citation type="submission" date="2025-04" db="UniProtKB">
        <authorList>
            <consortium name="RefSeq"/>
        </authorList>
    </citation>
    <scope>IDENTIFICATION</scope>
</reference>